<keyword evidence="4" id="KW-1185">Reference proteome</keyword>
<dbReference type="KEGG" id="atr:18440693"/>
<accession>W1PYA6</accession>
<feature type="compositionally biased region" description="Low complexity" evidence="1">
    <location>
        <begin position="231"/>
        <end position="244"/>
    </location>
</feature>
<feature type="region of interest" description="Disordered" evidence="1">
    <location>
        <begin position="213"/>
        <end position="244"/>
    </location>
</feature>
<feature type="compositionally biased region" description="Polar residues" evidence="1">
    <location>
        <begin position="1"/>
        <end position="22"/>
    </location>
</feature>
<evidence type="ECO:0000313" key="3">
    <source>
        <dbReference type="EMBL" id="ERN12475.1"/>
    </source>
</evidence>
<dbReference type="EMBL" id="KI392614">
    <property type="protein sequence ID" value="ERN12475.1"/>
    <property type="molecule type" value="Genomic_DNA"/>
</dbReference>
<dbReference type="HOGENOM" id="CLU_082883_0_0_1"/>
<sequence length="282" mass="30415">MAEGSVTNPQTEESSSVPNSQTEHLKSAQAPTNYGFVNFPNWASLGSLNTDVQLIPIMYPAFVPGLIPPPNQDQNNRGAGIYAVPVLPFGGPMGGIPTGTLIPLTYDLNAPTRQNTVHATAAAGGGGAEQAVRGRQRQNPQQRQVVVRRFQFGFQLDLFLILKLAAVVFVFNQDGSRERLFLLLLFASFVYLYQTGALTPLIRWLQRGVPRPGAVPPQPPVPRPDGEHAPGQENNADNNGNQAQQNVGVAEGGLNLWGILREIQLVVVGFLSSLLPGFHNPD</sequence>
<dbReference type="PANTHER" id="PTHR36787">
    <property type="entry name" value="TRANSMEMBRANE PROTEIN"/>
    <property type="match status" value="1"/>
</dbReference>
<evidence type="ECO:0000256" key="2">
    <source>
        <dbReference type="SAM" id="Phobius"/>
    </source>
</evidence>
<dbReference type="GO" id="GO:0036503">
    <property type="term" value="P:ERAD pathway"/>
    <property type="evidence" value="ECO:0007669"/>
    <property type="project" value="EnsemblPlants"/>
</dbReference>
<evidence type="ECO:0000256" key="1">
    <source>
        <dbReference type="SAM" id="MobiDB-lite"/>
    </source>
</evidence>
<gene>
    <name evidence="3" type="ORF">AMTR_s00025p00164280</name>
</gene>
<protein>
    <submittedName>
        <fullName evidence="3">Uncharacterized protein</fullName>
    </submittedName>
</protein>
<dbReference type="STRING" id="13333.W1PYA6"/>
<feature type="transmembrane region" description="Helical" evidence="2">
    <location>
        <begin position="183"/>
        <end position="202"/>
    </location>
</feature>
<evidence type="ECO:0000313" key="4">
    <source>
        <dbReference type="Proteomes" id="UP000017836"/>
    </source>
</evidence>
<feature type="region of interest" description="Disordered" evidence="1">
    <location>
        <begin position="1"/>
        <end position="27"/>
    </location>
</feature>
<dbReference type="GO" id="GO:0005783">
    <property type="term" value="C:endoplasmic reticulum"/>
    <property type="evidence" value="ECO:0007669"/>
    <property type="project" value="EnsemblPlants"/>
</dbReference>
<dbReference type="AlphaFoldDB" id="W1PYA6"/>
<name>W1PYA6_AMBTC</name>
<feature type="transmembrane region" description="Helical" evidence="2">
    <location>
        <begin position="152"/>
        <end position="171"/>
    </location>
</feature>
<dbReference type="OrthoDB" id="21589at2759"/>
<organism evidence="3 4">
    <name type="scientific">Amborella trichopoda</name>
    <dbReference type="NCBI Taxonomy" id="13333"/>
    <lineage>
        <taxon>Eukaryota</taxon>
        <taxon>Viridiplantae</taxon>
        <taxon>Streptophyta</taxon>
        <taxon>Embryophyta</taxon>
        <taxon>Tracheophyta</taxon>
        <taxon>Spermatophyta</taxon>
        <taxon>Magnoliopsida</taxon>
        <taxon>Amborellales</taxon>
        <taxon>Amborellaceae</taxon>
        <taxon>Amborella</taxon>
    </lineage>
</organism>
<proteinExistence type="predicted"/>
<keyword evidence="2" id="KW-0812">Transmembrane</keyword>
<reference evidence="4" key="1">
    <citation type="journal article" date="2013" name="Science">
        <title>The Amborella genome and the evolution of flowering plants.</title>
        <authorList>
            <consortium name="Amborella Genome Project"/>
        </authorList>
    </citation>
    <scope>NUCLEOTIDE SEQUENCE [LARGE SCALE GENOMIC DNA]</scope>
</reference>
<keyword evidence="2" id="KW-1133">Transmembrane helix</keyword>
<dbReference type="Proteomes" id="UP000017836">
    <property type="component" value="Unassembled WGS sequence"/>
</dbReference>
<dbReference type="OMA" id="NEQPNGP"/>
<keyword evidence="2" id="KW-0472">Membrane</keyword>
<dbReference type="Gramene" id="ERN12475">
    <property type="protein sequence ID" value="ERN12475"/>
    <property type="gene ID" value="AMTR_s00025p00164280"/>
</dbReference>
<feature type="compositionally biased region" description="Pro residues" evidence="1">
    <location>
        <begin position="213"/>
        <end position="223"/>
    </location>
</feature>
<dbReference type="eggNOG" id="ENOG502QW3A">
    <property type="taxonomic scope" value="Eukaryota"/>
</dbReference>